<evidence type="ECO:0000313" key="2">
    <source>
        <dbReference type="Proteomes" id="UP000009183"/>
    </source>
</evidence>
<dbReference type="AlphaFoldDB" id="D7SXL4"/>
<proteinExistence type="predicted"/>
<organism evidence="1 2">
    <name type="scientific">Vitis vinifera</name>
    <name type="common">Grape</name>
    <dbReference type="NCBI Taxonomy" id="29760"/>
    <lineage>
        <taxon>Eukaryota</taxon>
        <taxon>Viridiplantae</taxon>
        <taxon>Streptophyta</taxon>
        <taxon>Embryophyta</taxon>
        <taxon>Tracheophyta</taxon>
        <taxon>Spermatophyta</taxon>
        <taxon>Magnoliopsida</taxon>
        <taxon>eudicotyledons</taxon>
        <taxon>Gunneridae</taxon>
        <taxon>Pentapetalae</taxon>
        <taxon>rosids</taxon>
        <taxon>Vitales</taxon>
        <taxon>Vitaceae</taxon>
        <taxon>Viteae</taxon>
        <taxon>Vitis</taxon>
    </lineage>
</organism>
<dbReference type="PaxDb" id="29760-VIT_01s0113g00510.t01"/>
<dbReference type="Proteomes" id="UP000009183">
    <property type="component" value="Chromosome 1"/>
</dbReference>
<protein>
    <submittedName>
        <fullName evidence="1">Uncharacterized protein</fullName>
    </submittedName>
</protein>
<accession>D7SXL4</accession>
<evidence type="ECO:0000313" key="1">
    <source>
        <dbReference type="EMBL" id="CBI22311.3"/>
    </source>
</evidence>
<name>D7SXL4_VITVI</name>
<reference evidence="2" key="1">
    <citation type="journal article" date="2007" name="Nature">
        <title>The grapevine genome sequence suggests ancestral hexaploidization in major angiosperm phyla.</title>
        <authorList>
            <consortium name="The French-Italian Public Consortium for Grapevine Genome Characterization."/>
            <person name="Jaillon O."/>
            <person name="Aury J.-M."/>
            <person name="Noel B."/>
            <person name="Policriti A."/>
            <person name="Clepet C."/>
            <person name="Casagrande A."/>
            <person name="Choisne N."/>
            <person name="Aubourg S."/>
            <person name="Vitulo N."/>
            <person name="Jubin C."/>
            <person name="Vezzi A."/>
            <person name="Legeai F."/>
            <person name="Hugueney P."/>
            <person name="Dasilva C."/>
            <person name="Horner D."/>
            <person name="Mica E."/>
            <person name="Jublot D."/>
            <person name="Poulain J."/>
            <person name="Bruyere C."/>
            <person name="Billault A."/>
            <person name="Segurens B."/>
            <person name="Gouyvenoux M."/>
            <person name="Ugarte E."/>
            <person name="Cattonaro F."/>
            <person name="Anthouard V."/>
            <person name="Vico V."/>
            <person name="Del Fabbro C."/>
            <person name="Alaux M."/>
            <person name="Di Gaspero G."/>
            <person name="Dumas V."/>
            <person name="Felice N."/>
            <person name="Paillard S."/>
            <person name="Juman I."/>
            <person name="Moroldo M."/>
            <person name="Scalabrin S."/>
            <person name="Canaguier A."/>
            <person name="Le Clainche I."/>
            <person name="Malacrida G."/>
            <person name="Durand E."/>
            <person name="Pesole G."/>
            <person name="Laucou V."/>
            <person name="Chatelet P."/>
            <person name="Merdinoglu D."/>
            <person name="Delledonne M."/>
            <person name="Pezzotti M."/>
            <person name="Lecharny A."/>
            <person name="Scarpelli C."/>
            <person name="Artiguenave F."/>
            <person name="Pe M.E."/>
            <person name="Valle G."/>
            <person name="Morgante M."/>
            <person name="Caboche M."/>
            <person name="Adam-Blondon A.-F."/>
            <person name="Weissenbach J."/>
            <person name="Quetier F."/>
            <person name="Wincker P."/>
        </authorList>
    </citation>
    <scope>NUCLEOTIDE SEQUENCE [LARGE SCALE GENOMIC DNA]</scope>
    <source>
        <strain evidence="2">cv. Pinot noir / PN40024</strain>
    </source>
</reference>
<gene>
    <name evidence="1" type="ordered locus">VIT_01s0113g00510</name>
</gene>
<dbReference type="HOGENOM" id="CLU_3321031_0_0_1"/>
<dbReference type="InParanoid" id="D7SXL4"/>
<dbReference type="EMBL" id="FN595240">
    <property type="protein sequence ID" value="CBI22311.3"/>
    <property type="molecule type" value="Genomic_DNA"/>
</dbReference>
<sequence length="39" mass="4598">MEGNIVTRYKLGLEIPRKGFFHWEKKPPASYYNSLLSLN</sequence>
<keyword evidence="2" id="KW-1185">Reference proteome</keyword>